<dbReference type="GO" id="GO:0005524">
    <property type="term" value="F:ATP binding"/>
    <property type="evidence" value="ECO:0007669"/>
    <property type="project" value="UniProtKB-KW"/>
</dbReference>
<name>A0A1G7R9C6_9RHOB</name>
<dbReference type="Pfam" id="PF04313">
    <property type="entry name" value="HSDR_N"/>
    <property type="match status" value="1"/>
</dbReference>
<evidence type="ECO:0000259" key="1">
    <source>
        <dbReference type="Pfam" id="PF04313"/>
    </source>
</evidence>
<dbReference type="OrthoDB" id="9803459at2"/>
<dbReference type="AlphaFoldDB" id="A0A1G7R9C6"/>
<dbReference type="InterPro" id="IPR007409">
    <property type="entry name" value="Restrct_endonuc_type1_HsdR_N"/>
</dbReference>
<proteinExistence type="predicted"/>
<dbReference type="Gene3D" id="3.90.1570.30">
    <property type="match status" value="1"/>
</dbReference>
<dbReference type="GO" id="GO:0009035">
    <property type="term" value="F:type I site-specific deoxyribonuclease activity"/>
    <property type="evidence" value="ECO:0007669"/>
    <property type="project" value="UniProtKB-EC"/>
</dbReference>
<organism evidence="2 3">
    <name type="scientific">Sulfitobacter delicatus</name>
    <dbReference type="NCBI Taxonomy" id="218672"/>
    <lineage>
        <taxon>Bacteria</taxon>
        <taxon>Pseudomonadati</taxon>
        <taxon>Pseudomonadota</taxon>
        <taxon>Alphaproteobacteria</taxon>
        <taxon>Rhodobacterales</taxon>
        <taxon>Roseobacteraceae</taxon>
        <taxon>Sulfitobacter</taxon>
    </lineage>
</organism>
<evidence type="ECO:0000313" key="2">
    <source>
        <dbReference type="EMBL" id="SDG07357.1"/>
    </source>
</evidence>
<dbReference type="EMBL" id="FNBP01000004">
    <property type="protein sequence ID" value="SDG07357.1"/>
    <property type="molecule type" value="Genomic_DNA"/>
</dbReference>
<dbReference type="GO" id="GO:0003677">
    <property type="term" value="F:DNA binding"/>
    <property type="evidence" value="ECO:0007669"/>
    <property type="project" value="UniProtKB-KW"/>
</dbReference>
<dbReference type="GO" id="GO:0009307">
    <property type="term" value="P:DNA restriction-modification system"/>
    <property type="evidence" value="ECO:0007669"/>
    <property type="project" value="UniProtKB-KW"/>
</dbReference>
<sequence length="120" mass="13686">MNEADTCRKFVVPKLQEAGWDDRPHAINEQRTFTDGRVVFVGGKARRGKQKRSDYLLRYNPDFPIAVVEAKSRYRHAAEGLQQAKEYAEILGLRFAYSTNGIEIVEFDCNRPIVTAVVLP</sequence>
<gene>
    <name evidence="2" type="ORF">SAMN04489759_104315</name>
</gene>
<accession>A0A1G7R9C6</accession>
<reference evidence="3" key="1">
    <citation type="submission" date="2016-10" db="EMBL/GenBank/DDBJ databases">
        <authorList>
            <person name="Varghese N."/>
            <person name="Submissions S."/>
        </authorList>
    </citation>
    <scope>NUCLEOTIDE SEQUENCE [LARGE SCALE GENOMIC DNA]</scope>
    <source>
        <strain evidence="3">DSM 16477</strain>
    </source>
</reference>
<dbReference type="Proteomes" id="UP000199399">
    <property type="component" value="Unassembled WGS sequence"/>
</dbReference>
<keyword evidence="3" id="KW-1185">Reference proteome</keyword>
<protein>
    <submittedName>
        <fullName evidence="2">Type I restriction enzyme R protein N terminus (HSDR_N)</fullName>
    </submittedName>
</protein>
<dbReference type="STRING" id="218672.SAMN04489759_104315"/>
<evidence type="ECO:0000313" key="3">
    <source>
        <dbReference type="Proteomes" id="UP000199399"/>
    </source>
</evidence>
<feature type="domain" description="Restriction endonuclease type I HsdR N-terminal" evidence="1">
    <location>
        <begin position="47"/>
        <end position="110"/>
    </location>
</feature>